<dbReference type="Proteomes" id="UP001175000">
    <property type="component" value="Unassembled WGS sequence"/>
</dbReference>
<proteinExistence type="predicted"/>
<organism evidence="2 3">
    <name type="scientific">Immersiella caudata</name>
    <dbReference type="NCBI Taxonomy" id="314043"/>
    <lineage>
        <taxon>Eukaryota</taxon>
        <taxon>Fungi</taxon>
        <taxon>Dikarya</taxon>
        <taxon>Ascomycota</taxon>
        <taxon>Pezizomycotina</taxon>
        <taxon>Sordariomycetes</taxon>
        <taxon>Sordariomycetidae</taxon>
        <taxon>Sordariales</taxon>
        <taxon>Lasiosphaeriaceae</taxon>
        <taxon>Immersiella</taxon>
    </lineage>
</organism>
<reference evidence="2" key="1">
    <citation type="submission" date="2023-06" db="EMBL/GenBank/DDBJ databases">
        <title>Genome-scale phylogeny and comparative genomics of the fungal order Sordariales.</title>
        <authorList>
            <consortium name="Lawrence Berkeley National Laboratory"/>
            <person name="Hensen N."/>
            <person name="Bonometti L."/>
            <person name="Westerberg I."/>
            <person name="Brannstrom I.O."/>
            <person name="Guillou S."/>
            <person name="Cros-Aarteil S."/>
            <person name="Calhoun S."/>
            <person name="Haridas S."/>
            <person name="Kuo A."/>
            <person name="Mondo S."/>
            <person name="Pangilinan J."/>
            <person name="Riley R."/>
            <person name="Labutti K."/>
            <person name="Andreopoulos B."/>
            <person name="Lipzen A."/>
            <person name="Chen C."/>
            <person name="Yanf M."/>
            <person name="Daum C."/>
            <person name="Ng V."/>
            <person name="Clum A."/>
            <person name="Steindorff A."/>
            <person name="Ohm R."/>
            <person name="Martin F."/>
            <person name="Silar P."/>
            <person name="Natvig D."/>
            <person name="Lalanne C."/>
            <person name="Gautier V."/>
            <person name="Ament-Velasquez S.L."/>
            <person name="Kruys A."/>
            <person name="Hutchinson M.I."/>
            <person name="Powell A.J."/>
            <person name="Barry K."/>
            <person name="Miller A.N."/>
            <person name="Grigoriev I.V."/>
            <person name="Debuchy R."/>
            <person name="Gladieux P."/>
            <person name="Thoren M.H."/>
            <person name="Johannesson H."/>
        </authorList>
    </citation>
    <scope>NUCLEOTIDE SEQUENCE</scope>
    <source>
        <strain evidence="2">CBS 606.72</strain>
    </source>
</reference>
<dbReference type="Pfam" id="PF11917">
    <property type="entry name" value="DUF3435"/>
    <property type="match status" value="1"/>
</dbReference>
<dbReference type="EMBL" id="JAULSU010000001">
    <property type="protein sequence ID" value="KAK0631625.1"/>
    <property type="molecule type" value="Genomic_DNA"/>
</dbReference>
<gene>
    <name evidence="2" type="ORF">B0T14DRAFT_6212</name>
</gene>
<dbReference type="PANTHER" id="PTHR37535:SF3">
    <property type="entry name" value="FLUG DOMAIN-CONTAINING PROTEIN"/>
    <property type="match status" value="1"/>
</dbReference>
<evidence type="ECO:0000313" key="3">
    <source>
        <dbReference type="Proteomes" id="UP001175000"/>
    </source>
</evidence>
<evidence type="ECO:0008006" key="4">
    <source>
        <dbReference type="Google" id="ProtNLM"/>
    </source>
</evidence>
<accession>A0AA40CB07</accession>
<sequence>MPYVSLRDRQVGKSLEERRESALESRNSKAERTRELNISEKYKLQRARAWEQWMKYAADTGLPNPDDTFKNLCRYDEDAIKELIHFLKSHLHQAKAWRYCIGPEESKEVPTIKAAHTLLSFWRCLVVEADERVLRPMRAAYPSEVAIWRLRWSPGGATGSEGPVDDISQALKGSITDEFGLNRKQTFVKREATVVDINLVLDVLWRRPNDIPCSPDERHDFHAAVIMAGLGFRPGSITELLYDQVALYVKVDDAGGTSLFAEVTIHHEKQKTNEIHDTQDEIITFTVLPVPSCQRLCLLSFIESRALRDSAFAPHFSSPKELEERPNLEGRPLLRLSWKPEFKGRVMFRIQYFRFLELWNRCWFVLGCEDSLRPYAMRVGAGARYEDSALGEVMQNHVLSNSSKVRQSSYQPRSISKNLLALSYGLIDQDTMLENTLRNSSANRDENAPLYLAPGDSESFETRFDLLSLREQYAEAKSQHGANDKRTKRVANEIGALKRSLSVQLIKQRRAEYFEAARMRRASGSPTDDLIQASVRPPKSRYAFSHPAAASICQFLTNNDLDGEQRRRGFPTLLQTFLSAQFSEVQALVVELVNPTMSTYRLTDKFKDGRLWRCILCPGATCFGRRYQLARHHLLVHTKNPGQFRCPECYREKGEIVMVSGPSSSWFNHAERVHGAHTAPYELGSLKATELKYERARCLLCDDGRQFSVSVHSRHFNKHHATTTNGTFNCPECARNGREEKITGQAEWSQHAQEAHGCDRRGFPLQITKPKRRGRRLPQQLKVKGPSDKSCHACTDSRRRNRGNCVRPLNGGPCRDCESEGIQCMWRAGYGQACGPCAARKLICWLVPGKSSCLGCSKSQRVCEGGSSCVRNPKSKLSKVQPAISPLVTDSDCDMSEVDSAVDLNFDWMMGDWDALGNEDSDFDPMRTNLSYQCELDNDLDSWTTDDTVVGSEECQIDPQLLTELFVTPEEETCI</sequence>
<feature type="region of interest" description="Disordered" evidence="1">
    <location>
        <begin position="1"/>
        <end position="30"/>
    </location>
</feature>
<dbReference type="PANTHER" id="PTHR37535">
    <property type="entry name" value="FLUG DOMAIN PROTEIN"/>
    <property type="match status" value="1"/>
</dbReference>
<dbReference type="InterPro" id="IPR021842">
    <property type="entry name" value="DUF3435"/>
</dbReference>
<dbReference type="AlphaFoldDB" id="A0AA40CB07"/>
<comment type="caution">
    <text evidence="2">The sequence shown here is derived from an EMBL/GenBank/DDBJ whole genome shotgun (WGS) entry which is preliminary data.</text>
</comment>
<protein>
    <recommendedName>
        <fullName evidence="4">C2H2-type domain-containing protein</fullName>
    </recommendedName>
</protein>
<name>A0AA40CB07_9PEZI</name>
<keyword evidence="3" id="KW-1185">Reference proteome</keyword>
<evidence type="ECO:0000256" key="1">
    <source>
        <dbReference type="SAM" id="MobiDB-lite"/>
    </source>
</evidence>
<evidence type="ECO:0000313" key="2">
    <source>
        <dbReference type="EMBL" id="KAK0631625.1"/>
    </source>
</evidence>